<evidence type="ECO:0000313" key="2">
    <source>
        <dbReference type="EMBL" id="CAD5234809.1"/>
    </source>
</evidence>
<gene>
    <name evidence="2" type="ORF">BXYJ_LOCUS14900</name>
</gene>
<dbReference type="Proteomes" id="UP000582659">
    <property type="component" value="Unassembled WGS sequence"/>
</dbReference>
<dbReference type="Proteomes" id="UP000095284">
    <property type="component" value="Unplaced"/>
</dbReference>
<keyword evidence="1" id="KW-1133">Transmembrane helix</keyword>
<evidence type="ECO:0000313" key="4">
    <source>
        <dbReference type="Proteomes" id="UP000659654"/>
    </source>
</evidence>
<keyword evidence="1" id="KW-0812">Transmembrane</keyword>
<dbReference type="SUPFAM" id="SSF53335">
    <property type="entry name" value="S-adenosyl-L-methionine-dependent methyltransferases"/>
    <property type="match status" value="1"/>
</dbReference>
<evidence type="ECO:0000313" key="5">
    <source>
        <dbReference type="WBParaSite" id="BXY_0318600.1"/>
    </source>
</evidence>
<dbReference type="SMR" id="A0A1I7RR39"/>
<proteinExistence type="predicted"/>
<dbReference type="InterPro" id="IPR029063">
    <property type="entry name" value="SAM-dependent_MTases_sf"/>
</dbReference>
<dbReference type="Pfam" id="PF01564">
    <property type="entry name" value="Spermine_synth"/>
    <property type="match status" value="1"/>
</dbReference>
<dbReference type="WBParaSite" id="BXY_0318600.1">
    <property type="protein sequence ID" value="BXY_0318600.1"/>
    <property type="gene ID" value="BXY_0318600"/>
</dbReference>
<name>A0A1I7RR39_BURXY</name>
<evidence type="ECO:0000313" key="3">
    <source>
        <dbReference type="Proteomes" id="UP000095284"/>
    </source>
</evidence>
<dbReference type="eggNOG" id="KOG2352">
    <property type="taxonomic scope" value="Eukaryota"/>
</dbReference>
<organism evidence="3 5">
    <name type="scientific">Bursaphelenchus xylophilus</name>
    <name type="common">Pinewood nematode worm</name>
    <name type="synonym">Aphelenchoides xylophilus</name>
    <dbReference type="NCBI Taxonomy" id="6326"/>
    <lineage>
        <taxon>Eukaryota</taxon>
        <taxon>Metazoa</taxon>
        <taxon>Ecdysozoa</taxon>
        <taxon>Nematoda</taxon>
        <taxon>Chromadorea</taxon>
        <taxon>Rhabditida</taxon>
        <taxon>Tylenchina</taxon>
        <taxon>Tylenchomorpha</taxon>
        <taxon>Aphelenchoidea</taxon>
        <taxon>Aphelenchoididae</taxon>
        <taxon>Bursaphelenchus</taxon>
    </lineage>
</organism>
<keyword evidence="1" id="KW-0472">Membrane</keyword>
<dbReference type="EMBL" id="CAJFDI010000006">
    <property type="protein sequence ID" value="CAD5234809.1"/>
    <property type="molecule type" value="Genomic_DNA"/>
</dbReference>
<sequence>MPESLSLWRKFSRSKVKSSPNYLRLILFFVFGLYVTSKVVDVIGFVMQTEESYPEAAPGMDSMNVVAKECSATTKICYNVVDYSSDVLGLNVNRVIYLNGMEKEVDTMVALIPLPGRTFHDSDTRFWSVNHTVIQSQYVALICIAPFVVGSVPSMNSDYGNASVLMVGLGGGSADMFYHTIRPQWNITVYEIDPTVVKLANKWFGVVDDDFRRTVIQDGVIAINESASKGLKYDVIVLDACDEDGQIPCPAKTFLQPHLLNNVKSMLTIKGCLIVNVLLLNNPDKNLGTVEKTLLNFFPLCVNLRPDQETNVIFICLPYRIQKSNLENTKKQWESEASQLMRRFDFRFHTFMDVMVN</sequence>
<dbReference type="OrthoDB" id="411785at2759"/>
<dbReference type="AlphaFoldDB" id="A0A1I7RR39"/>
<reference evidence="5" key="1">
    <citation type="submission" date="2016-11" db="UniProtKB">
        <authorList>
            <consortium name="WormBaseParasite"/>
        </authorList>
    </citation>
    <scope>IDENTIFICATION</scope>
</reference>
<keyword evidence="4" id="KW-1185">Reference proteome</keyword>
<feature type="transmembrane region" description="Helical" evidence="1">
    <location>
        <begin position="21"/>
        <end position="40"/>
    </location>
</feature>
<dbReference type="EMBL" id="CAJFCV020000006">
    <property type="protein sequence ID" value="CAG9130830.1"/>
    <property type="molecule type" value="Genomic_DNA"/>
</dbReference>
<dbReference type="Gene3D" id="3.40.50.150">
    <property type="entry name" value="Vaccinia Virus protein VP39"/>
    <property type="match status" value="1"/>
</dbReference>
<protein>
    <submittedName>
        <fullName evidence="2">(pine wood nematode) hypothetical protein</fullName>
    </submittedName>
</protein>
<dbReference type="Proteomes" id="UP000659654">
    <property type="component" value="Unassembled WGS sequence"/>
</dbReference>
<evidence type="ECO:0000256" key="1">
    <source>
        <dbReference type="SAM" id="Phobius"/>
    </source>
</evidence>
<accession>A0A1I7RR39</accession>
<reference evidence="2" key="2">
    <citation type="submission" date="2020-09" db="EMBL/GenBank/DDBJ databases">
        <authorList>
            <person name="Kikuchi T."/>
        </authorList>
    </citation>
    <scope>NUCLEOTIDE SEQUENCE</scope>
    <source>
        <strain evidence="2">Ka4C1</strain>
    </source>
</reference>